<name>A0A365QRB3_9BURK</name>
<gene>
    <name evidence="2" type="ORF">DPV79_22575</name>
</gene>
<keyword evidence="3" id="KW-1185">Reference proteome</keyword>
<sequence length="222" mass="23968">MRHDTAQVFVSADCDAGGIERALHEAAHALAGAKRVALARNQDGSWGAGAYTLDVLRDDSAANGTANCVADCAADGTADFAALAQLPGIVRIDGAVCRAIGGGLREPALRDGVWRTLMLRVRPQAGAEQVTALERELLRMPAFMPGIRNWRLSRIATPGAWTHVWQQEFAHVGDLLGEYLMHPYHWGWVDRRFDAESPDWTVDAISHAFCPLASSLLAETAA</sequence>
<feature type="domain" description="Stress-response A/B barrel" evidence="1">
    <location>
        <begin position="113"/>
        <end position="205"/>
    </location>
</feature>
<organism evidence="2 3">
    <name type="scientific">Burkholderia reimsis</name>
    <dbReference type="NCBI Taxonomy" id="2234132"/>
    <lineage>
        <taxon>Bacteria</taxon>
        <taxon>Pseudomonadati</taxon>
        <taxon>Pseudomonadota</taxon>
        <taxon>Betaproteobacteria</taxon>
        <taxon>Burkholderiales</taxon>
        <taxon>Burkholderiaceae</taxon>
        <taxon>Burkholderia</taxon>
    </lineage>
</organism>
<dbReference type="Proteomes" id="UP000252458">
    <property type="component" value="Unassembled WGS sequence"/>
</dbReference>
<dbReference type="RefSeq" id="WP_113046512.1">
    <property type="nucleotide sequence ID" value="NZ_QMFZ01000020.1"/>
</dbReference>
<evidence type="ECO:0000313" key="2">
    <source>
        <dbReference type="EMBL" id="RBB37155.1"/>
    </source>
</evidence>
<dbReference type="EMBL" id="QMFZ01000020">
    <property type="protein sequence ID" value="RBB37155.1"/>
    <property type="molecule type" value="Genomic_DNA"/>
</dbReference>
<evidence type="ECO:0000313" key="3">
    <source>
        <dbReference type="Proteomes" id="UP000252458"/>
    </source>
</evidence>
<proteinExistence type="predicted"/>
<comment type="caution">
    <text evidence="2">The sequence shown here is derived from an EMBL/GenBank/DDBJ whole genome shotgun (WGS) entry which is preliminary data.</text>
</comment>
<dbReference type="SUPFAM" id="SSF54909">
    <property type="entry name" value="Dimeric alpha+beta barrel"/>
    <property type="match status" value="1"/>
</dbReference>
<dbReference type="InterPro" id="IPR011008">
    <property type="entry name" value="Dimeric_a/b-barrel"/>
</dbReference>
<reference evidence="2 3" key="1">
    <citation type="submission" date="2018-06" db="EMBL/GenBank/DDBJ databases">
        <title>Draft genome sequence of Burkholderia reimsis strain BE51 isolated from a French agricultural soil.</title>
        <authorList>
            <person name="Esmaeel Q."/>
        </authorList>
    </citation>
    <scope>NUCLEOTIDE SEQUENCE [LARGE SCALE GENOMIC DNA]</scope>
    <source>
        <strain evidence="2 3">BE51</strain>
    </source>
</reference>
<dbReference type="PROSITE" id="PS51502">
    <property type="entry name" value="S_R_A_B_BARREL"/>
    <property type="match status" value="1"/>
</dbReference>
<dbReference type="Pfam" id="PF07876">
    <property type="entry name" value="Dabb"/>
    <property type="match status" value="1"/>
</dbReference>
<evidence type="ECO:0000259" key="1">
    <source>
        <dbReference type="PROSITE" id="PS51502"/>
    </source>
</evidence>
<dbReference type="SMART" id="SM00886">
    <property type="entry name" value="Dabb"/>
    <property type="match status" value="1"/>
</dbReference>
<dbReference type="InterPro" id="IPR013097">
    <property type="entry name" value="Dabb"/>
</dbReference>
<dbReference type="AlphaFoldDB" id="A0A365QRB3"/>
<dbReference type="Gene3D" id="3.30.70.100">
    <property type="match status" value="1"/>
</dbReference>
<protein>
    <submittedName>
        <fullName evidence="2">Dabb family protein</fullName>
    </submittedName>
</protein>
<accession>A0A365QRB3</accession>